<dbReference type="Gene3D" id="3.30.70.330">
    <property type="match status" value="1"/>
</dbReference>
<comment type="subunit">
    <text evidence="4">Part of the 50S ribosomal subunit. Contacts protein L29, and trigger factor when it is bound to the ribosome.</text>
</comment>
<keyword evidence="3 4" id="KW-0687">Ribonucleoprotein</keyword>
<organism evidence="5 6">
    <name type="scientific">Candidatus Komeilibacteria bacterium RIFCSPLOWO2_02_FULL_48_11</name>
    <dbReference type="NCBI Taxonomy" id="1798553"/>
    <lineage>
        <taxon>Bacteria</taxon>
        <taxon>Candidatus Komeiliibacteriota</taxon>
    </lineage>
</organism>
<keyword evidence="2 4" id="KW-0689">Ribosomal protein</keyword>
<sequence length="89" mass="10106">MFLKPLVSEKNSIAASRDIYAFAVRRSVNKIEVAKAFRALYNVKPLAVRVMIMPEKQKRYSRVSGVRPEWKKAVIRVPKGAKVDIYAGV</sequence>
<dbReference type="GO" id="GO:0006412">
    <property type="term" value="P:translation"/>
    <property type="evidence" value="ECO:0007669"/>
    <property type="project" value="UniProtKB-UniRule"/>
</dbReference>
<reference evidence="5 6" key="1">
    <citation type="journal article" date="2016" name="Nat. Commun.">
        <title>Thousands of microbial genomes shed light on interconnected biogeochemical processes in an aquifer system.</title>
        <authorList>
            <person name="Anantharaman K."/>
            <person name="Brown C.T."/>
            <person name="Hug L.A."/>
            <person name="Sharon I."/>
            <person name="Castelle C.J."/>
            <person name="Probst A.J."/>
            <person name="Thomas B.C."/>
            <person name="Singh A."/>
            <person name="Wilkins M.J."/>
            <person name="Karaoz U."/>
            <person name="Brodie E.L."/>
            <person name="Williams K.H."/>
            <person name="Hubbard S.S."/>
            <person name="Banfield J.F."/>
        </authorList>
    </citation>
    <scope>NUCLEOTIDE SEQUENCE [LARGE SCALE GENOMIC DNA]</scope>
</reference>
<evidence type="ECO:0000313" key="5">
    <source>
        <dbReference type="EMBL" id="OGY92354.1"/>
    </source>
</evidence>
<evidence type="ECO:0000256" key="4">
    <source>
        <dbReference type="HAMAP-Rule" id="MF_01369"/>
    </source>
</evidence>
<evidence type="ECO:0000256" key="2">
    <source>
        <dbReference type="ARBA" id="ARBA00022980"/>
    </source>
</evidence>
<dbReference type="EMBL" id="MHKO01000023">
    <property type="protein sequence ID" value="OGY92354.1"/>
    <property type="molecule type" value="Genomic_DNA"/>
</dbReference>
<comment type="function">
    <text evidence="4">One of the early assembly proteins it binds 23S rRNA. One of the proteins that surrounds the polypeptide exit tunnel on the outside of the ribosome. Forms the main docking site for trigger factor binding to the ribosome.</text>
</comment>
<keyword evidence="4" id="KW-0694">RNA-binding</keyword>
<dbReference type="InterPro" id="IPR012678">
    <property type="entry name" value="Ribosomal_uL23/eL15/eS24_sf"/>
</dbReference>
<dbReference type="GO" id="GO:0019843">
    <property type="term" value="F:rRNA binding"/>
    <property type="evidence" value="ECO:0007669"/>
    <property type="project" value="UniProtKB-UniRule"/>
</dbReference>
<dbReference type="AlphaFoldDB" id="A0A1G2BT66"/>
<dbReference type="InterPro" id="IPR012677">
    <property type="entry name" value="Nucleotide-bd_a/b_plait_sf"/>
</dbReference>
<comment type="similarity">
    <text evidence="1 4">Belongs to the universal ribosomal protein uL23 family.</text>
</comment>
<dbReference type="InterPro" id="IPR013025">
    <property type="entry name" value="Ribosomal_uL23-like"/>
</dbReference>
<dbReference type="Pfam" id="PF00276">
    <property type="entry name" value="Ribosomal_L23"/>
    <property type="match status" value="1"/>
</dbReference>
<dbReference type="SUPFAM" id="SSF54189">
    <property type="entry name" value="Ribosomal proteins S24e, L23 and L15e"/>
    <property type="match status" value="1"/>
</dbReference>
<evidence type="ECO:0000313" key="6">
    <source>
        <dbReference type="Proteomes" id="UP000178109"/>
    </source>
</evidence>
<dbReference type="Proteomes" id="UP000178109">
    <property type="component" value="Unassembled WGS sequence"/>
</dbReference>
<evidence type="ECO:0000256" key="3">
    <source>
        <dbReference type="ARBA" id="ARBA00023274"/>
    </source>
</evidence>
<dbReference type="STRING" id="1798553.A3H70_04490"/>
<dbReference type="HAMAP" id="MF_01369_B">
    <property type="entry name" value="Ribosomal_uL23_B"/>
    <property type="match status" value="1"/>
</dbReference>
<dbReference type="GO" id="GO:0003735">
    <property type="term" value="F:structural constituent of ribosome"/>
    <property type="evidence" value="ECO:0007669"/>
    <property type="project" value="InterPro"/>
</dbReference>
<gene>
    <name evidence="4" type="primary">rplW</name>
    <name evidence="5" type="ORF">A3H70_04490</name>
</gene>
<dbReference type="GO" id="GO:1990904">
    <property type="term" value="C:ribonucleoprotein complex"/>
    <property type="evidence" value="ECO:0007669"/>
    <property type="project" value="UniProtKB-KW"/>
</dbReference>
<accession>A0A1G2BT66</accession>
<evidence type="ECO:0000256" key="1">
    <source>
        <dbReference type="ARBA" id="ARBA00006700"/>
    </source>
</evidence>
<dbReference type="GO" id="GO:0005840">
    <property type="term" value="C:ribosome"/>
    <property type="evidence" value="ECO:0007669"/>
    <property type="project" value="UniProtKB-KW"/>
</dbReference>
<name>A0A1G2BT66_9BACT</name>
<keyword evidence="4" id="KW-0699">rRNA-binding</keyword>
<protein>
    <recommendedName>
        <fullName evidence="4">Large ribosomal subunit protein uL23</fullName>
    </recommendedName>
</protein>
<proteinExistence type="inferred from homology"/>
<comment type="caution">
    <text evidence="5">The sequence shown here is derived from an EMBL/GenBank/DDBJ whole genome shotgun (WGS) entry which is preliminary data.</text>
</comment>